<dbReference type="AlphaFoldDB" id="Q4D5T6"/>
<evidence type="ECO:0000256" key="1">
    <source>
        <dbReference type="SAM" id="MobiDB-lite"/>
    </source>
</evidence>
<dbReference type="InterPro" id="IPR052980">
    <property type="entry name" value="Crinkler_effector"/>
</dbReference>
<feature type="region of interest" description="Disordered" evidence="1">
    <location>
        <begin position="1"/>
        <end position="32"/>
    </location>
</feature>
<dbReference type="OMA" id="INCPEEM"/>
<name>Q4D5T6_TRYCC</name>
<evidence type="ECO:0000259" key="2">
    <source>
        <dbReference type="Pfam" id="PF07999"/>
    </source>
</evidence>
<dbReference type="Pfam" id="PF20445">
    <property type="entry name" value="RHS_N"/>
    <property type="match status" value="1"/>
</dbReference>
<gene>
    <name evidence="5" type="ORF">Tc00.1047053507555.80</name>
</gene>
<accession>Q4D5T6</accession>
<evidence type="ECO:0000313" key="5">
    <source>
        <dbReference type="EMBL" id="EAN87889.1"/>
    </source>
</evidence>
<evidence type="ECO:0000313" key="6">
    <source>
        <dbReference type="Proteomes" id="UP000002296"/>
    </source>
</evidence>
<proteinExistence type="predicted"/>
<evidence type="ECO:0000259" key="3">
    <source>
        <dbReference type="Pfam" id="PF20445"/>
    </source>
</evidence>
<dbReference type="InterPro" id="IPR046835">
    <property type="entry name" value="RHS_N"/>
</dbReference>
<dbReference type="InterPro" id="IPR046836">
    <property type="entry name" value="RHS_C"/>
</dbReference>
<feature type="domain" description="DUF7578" evidence="4">
    <location>
        <begin position="62"/>
        <end position="120"/>
    </location>
</feature>
<organism evidence="5 6">
    <name type="scientific">Trypanosoma cruzi (strain CL Brener)</name>
    <dbReference type="NCBI Taxonomy" id="353153"/>
    <lineage>
        <taxon>Eukaryota</taxon>
        <taxon>Discoba</taxon>
        <taxon>Euglenozoa</taxon>
        <taxon>Kinetoplastea</taxon>
        <taxon>Metakinetoplastina</taxon>
        <taxon>Trypanosomatida</taxon>
        <taxon>Trypanosomatidae</taxon>
        <taxon>Trypanosoma</taxon>
        <taxon>Schizotrypanum</taxon>
    </lineage>
</organism>
<feature type="domain" description="Retrotransposon hot spot protein,C-terminal" evidence="2">
    <location>
        <begin position="443"/>
        <end position="745"/>
    </location>
</feature>
<protein>
    <submittedName>
        <fullName evidence="5">Retrotransposon hot spot (RHS) protein, putative</fullName>
    </submittedName>
</protein>
<dbReference type="Pfam" id="PF07999">
    <property type="entry name" value="RHSP"/>
    <property type="match status" value="1"/>
</dbReference>
<comment type="caution">
    <text evidence="5">The sequence shown here is derived from an EMBL/GenBank/DDBJ whole genome shotgun (WGS) entry which is preliminary data.</text>
</comment>
<dbReference type="eggNOG" id="ENOG502SGFM">
    <property type="taxonomic scope" value="Eukaryota"/>
</dbReference>
<dbReference type="KEGG" id="tcr:507555.80"/>
<dbReference type="EMBL" id="AAHK01000966">
    <property type="protein sequence ID" value="EAN87889.1"/>
    <property type="molecule type" value="Genomic_DNA"/>
</dbReference>
<dbReference type="GeneID" id="3540397"/>
<dbReference type="RefSeq" id="XP_809740.1">
    <property type="nucleotide sequence ID" value="XM_804647.1"/>
</dbReference>
<dbReference type="PaxDb" id="353153-Q4D5T6"/>
<reference evidence="5 6" key="1">
    <citation type="journal article" date="2005" name="Science">
        <title>The genome sequence of Trypanosoma cruzi, etiologic agent of Chagas disease.</title>
        <authorList>
            <person name="El-Sayed N.M."/>
            <person name="Myler P.J."/>
            <person name="Bartholomeu D.C."/>
            <person name="Nilsson D."/>
            <person name="Aggarwal G."/>
            <person name="Tran A.N."/>
            <person name="Ghedin E."/>
            <person name="Worthey E.A."/>
            <person name="Delcher A.L."/>
            <person name="Blandin G."/>
            <person name="Westenberger S.J."/>
            <person name="Caler E."/>
            <person name="Cerqueira G.C."/>
            <person name="Branche C."/>
            <person name="Haas B."/>
            <person name="Anupama A."/>
            <person name="Arner E."/>
            <person name="Aslund L."/>
            <person name="Attipoe P."/>
            <person name="Bontempi E."/>
            <person name="Bringaud F."/>
            <person name="Burton P."/>
            <person name="Cadag E."/>
            <person name="Campbell D.A."/>
            <person name="Carrington M."/>
            <person name="Crabtree J."/>
            <person name="Darban H."/>
            <person name="da Silveira J.F."/>
            <person name="de Jong P."/>
            <person name="Edwards K."/>
            <person name="Englund P.T."/>
            <person name="Fazelina G."/>
            <person name="Feldblyum T."/>
            <person name="Ferella M."/>
            <person name="Frasch A.C."/>
            <person name="Gull K."/>
            <person name="Horn D."/>
            <person name="Hou L."/>
            <person name="Huang Y."/>
            <person name="Kindlund E."/>
            <person name="Klingbeil M."/>
            <person name="Kluge S."/>
            <person name="Koo H."/>
            <person name="Lacerda D."/>
            <person name="Levin M.J."/>
            <person name="Lorenzi H."/>
            <person name="Louie T."/>
            <person name="Machado C.R."/>
            <person name="McCulloch R."/>
            <person name="McKenna A."/>
            <person name="Mizuno Y."/>
            <person name="Mottram J.C."/>
            <person name="Nelson S."/>
            <person name="Ochaya S."/>
            <person name="Osoegawa K."/>
            <person name="Pai G."/>
            <person name="Parsons M."/>
            <person name="Pentony M."/>
            <person name="Pettersson U."/>
            <person name="Pop M."/>
            <person name="Ramirez J.L."/>
            <person name="Rinta J."/>
            <person name="Robertson L."/>
            <person name="Salzberg S.L."/>
            <person name="Sanchez D.O."/>
            <person name="Seyler A."/>
            <person name="Sharma R."/>
            <person name="Shetty J."/>
            <person name="Simpson A.J."/>
            <person name="Sisk E."/>
            <person name="Tammi M.T."/>
            <person name="Tarleton R."/>
            <person name="Teixeira S."/>
            <person name="Van Aken S."/>
            <person name="Vogt C."/>
            <person name="Ward P.N."/>
            <person name="Wickstead B."/>
            <person name="Wortman J."/>
            <person name="White O."/>
            <person name="Fraser C.M."/>
            <person name="Stuart K.D."/>
            <person name="Andersson B."/>
        </authorList>
    </citation>
    <scope>NUCLEOTIDE SEQUENCE [LARGE SCALE GENOMIC DNA]</scope>
    <source>
        <strain evidence="5 6">CL Brener</strain>
    </source>
</reference>
<dbReference type="Proteomes" id="UP000002296">
    <property type="component" value="Unassembled WGS sequence"/>
</dbReference>
<dbReference type="STRING" id="353153.Q4D5T6"/>
<dbReference type="PANTHER" id="PTHR33129:SF3">
    <property type="entry name" value="HOT SPOT (RHS) PROTEIN, PUTATIVE-RELATED"/>
    <property type="match status" value="1"/>
</dbReference>
<dbReference type="Pfam" id="PF24466">
    <property type="entry name" value="DUF7578"/>
    <property type="match status" value="2"/>
</dbReference>
<feature type="domain" description="DUF7578" evidence="4">
    <location>
        <begin position="202"/>
        <end position="265"/>
    </location>
</feature>
<dbReference type="InterPro" id="IPR056000">
    <property type="entry name" value="DUF7578"/>
</dbReference>
<dbReference type="NCBIfam" id="TIGR01631">
    <property type="entry name" value="Trypano_RHS"/>
    <property type="match status" value="2"/>
</dbReference>
<dbReference type="PANTHER" id="PTHR33129">
    <property type="entry name" value="PROTEIN KINASE DOMAIN-CONTAINING PROTEIN-RELATED"/>
    <property type="match status" value="1"/>
</dbReference>
<dbReference type="InterPro" id="IPR006518">
    <property type="entry name" value="Trypano_RHS"/>
</dbReference>
<feature type="domain" description="Retrotransposon hot spot protein N-terminal" evidence="3">
    <location>
        <begin position="328"/>
        <end position="435"/>
    </location>
</feature>
<sequence>MPGNQASAVPQGDVQRRARPESEDVTDQPAATQIRVEEVRRPQWTMSSSVKDILLEGSTLSTNMRLNDFLRNYVGGRVAVGEDSNVTMQVFVQEPDAYVQDQRLLGRIFNLPEYQELEEKKILLEAIYKLRHGGVDFLEQWRDYEGKDTVTPLARRKLNAVLTQVLREERREEVERARREKQVELTLITTIRDVLFKGRVRFMDIKLNDFLTLEMEGRGVLHANRNVLLRDFFSDPTRYIPDAGVLGEIQATDAYARMEGDVREEMDMGEDVRKLKQAGVYNLQKWSEATAQVKESVHEITKSFLDAALQEANKPTMTSAPMKLEGCYESVYNSRWHHVVEVPGGEGMGMEVREGEPEQSLTYREFDESLERDDAVQQSGAPRPRLMVLTSEKGWPYSWAGNKLIHDCYVNFEVDRVWQIVKSDLTELLSSHPGAYFEPKRRVLIGTPGIGKSMGAGSYLLYQLLHCDAEKLPVVVYVIGRQAFLFDKTTHTMIRYMELSAMEHFLAFVSSRGVKGYIIYDVAKGGRNPSVFFVPSEWGMLVVTSPNVDNFEEWRKHKGAAPIIINCPEEMDVKAMCFWMKQIQPTGEQAEEQLEEQARYWETVEERMDEVGPIPRCIFDVLEYGIHLNAIDATVKDINASNATDYMGVGSGKIWIAKGVSHKIVKVVRVREGPGIEVGYNAPVSHSARVKITHHLTNMTPPVDFFNLLLRGYGYFLWVVFEFAGTAAFMNPHAVDIIQRNLTELNLEGRLTPRSSVLSDNPRGHPTRSEALKKLSDNPARMNLDYGVLYQPIVRNFPLVDALFFMESPRKTLVGLQMTTANAHHTQTSTVRLFKERMASYFNGWEEFSRDLSWEIIYAQHTDSTPMSGLQKCNDSANLTGAENREIAAFWEEKVHQYQVTVAAEMLLQNRPPEVSDN</sequence>
<evidence type="ECO:0000259" key="4">
    <source>
        <dbReference type="Pfam" id="PF24466"/>
    </source>
</evidence>
<keyword evidence="6" id="KW-1185">Reference proteome</keyword>
<dbReference type="InParanoid" id="Q4D5T6"/>